<evidence type="ECO:0000313" key="3">
    <source>
        <dbReference type="Proteomes" id="UP000299102"/>
    </source>
</evidence>
<dbReference type="AlphaFoldDB" id="A0A4C1XU28"/>
<keyword evidence="3" id="KW-1185">Reference proteome</keyword>
<evidence type="ECO:0000313" key="2">
    <source>
        <dbReference type="EMBL" id="GBP66074.1"/>
    </source>
</evidence>
<organism evidence="2 3">
    <name type="scientific">Eumeta variegata</name>
    <name type="common">Bagworm moth</name>
    <name type="synonym">Eumeta japonica</name>
    <dbReference type="NCBI Taxonomy" id="151549"/>
    <lineage>
        <taxon>Eukaryota</taxon>
        <taxon>Metazoa</taxon>
        <taxon>Ecdysozoa</taxon>
        <taxon>Arthropoda</taxon>
        <taxon>Hexapoda</taxon>
        <taxon>Insecta</taxon>
        <taxon>Pterygota</taxon>
        <taxon>Neoptera</taxon>
        <taxon>Endopterygota</taxon>
        <taxon>Lepidoptera</taxon>
        <taxon>Glossata</taxon>
        <taxon>Ditrysia</taxon>
        <taxon>Tineoidea</taxon>
        <taxon>Psychidae</taxon>
        <taxon>Oiketicinae</taxon>
        <taxon>Eumeta</taxon>
    </lineage>
</organism>
<feature type="compositionally biased region" description="Polar residues" evidence="1">
    <location>
        <begin position="100"/>
        <end position="110"/>
    </location>
</feature>
<protein>
    <submittedName>
        <fullName evidence="2">Uncharacterized protein</fullName>
    </submittedName>
</protein>
<proteinExistence type="predicted"/>
<reference evidence="2 3" key="1">
    <citation type="journal article" date="2019" name="Commun. Biol.">
        <title>The bagworm genome reveals a unique fibroin gene that provides high tensile strength.</title>
        <authorList>
            <person name="Kono N."/>
            <person name="Nakamura H."/>
            <person name="Ohtoshi R."/>
            <person name="Tomita M."/>
            <person name="Numata K."/>
            <person name="Arakawa K."/>
        </authorList>
    </citation>
    <scope>NUCLEOTIDE SEQUENCE [LARGE SCALE GENOMIC DNA]</scope>
</reference>
<feature type="region of interest" description="Disordered" evidence="1">
    <location>
        <begin position="87"/>
        <end position="110"/>
    </location>
</feature>
<sequence length="110" mass="12609">MLIRTFHANQAYPQEIADSYIHQGSFTREFWGPLPVYLPSSLHEPTLPSISSLPPLSDIPFLSKRLTTDRLLLWSCSVHRKRLGRVEARRRRQRRAASAQLNSLSKAPSE</sequence>
<comment type="caution">
    <text evidence="2">The sequence shown here is derived from an EMBL/GenBank/DDBJ whole genome shotgun (WGS) entry which is preliminary data.</text>
</comment>
<accession>A0A4C1XU28</accession>
<name>A0A4C1XU28_EUMVA</name>
<dbReference type="EMBL" id="BGZK01000947">
    <property type="protein sequence ID" value="GBP66074.1"/>
    <property type="molecule type" value="Genomic_DNA"/>
</dbReference>
<dbReference type="Proteomes" id="UP000299102">
    <property type="component" value="Unassembled WGS sequence"/>
</dbReference>
<gene>
    <name evidence="2" type="ORF">EVAR_37536_1</name>
</gene>
<evidence type="ECO:0000256" key="1">
    <source>
        <dbReference type="SAM" id="MobiDB-lite"/>
    </source>
</evidence>